<dbReference type="Pfam" id="PF12900">
    <property type="entry name" value="Pyridox_ox_2"/>
    <property type="match status" value="1"/>
</dbReference>
<protein>
    <submittedName>
        <fullName evidence="3">Pyridoxamine 5'-phosphate oxidase family protein</fullName>
    </submittedName>
</protein>
<gene>
    <name evidence="3" type="ORF">JW592_20350</name>
</gene>
<dbReference type="SUPFAM" id="SSF50475">
    <property type="entry name" value="FMN-binding split barrel"/>
    <property type="match status" value="1"/>
</dbReference>
<reference evidence="3 4" key="1">
    <citation type="submission" date="2021-02" db="EMBL/GenBank/DDBJ databases">
        <title>Streptomyces spirodelae sp. nov., isolated from duckweed.</title>
        <authorList>
            <person name="Saimee Y."/>
            <person name="Duangmal K."/>
        </authorList>
    </citation>
    <scope>NUCLEOTIDE SEQUENCE [LARGE SCALE GENOMIC DNA]</scope>
    <source>
        <strain evidence="3 4">DW4-2</strain>
    </source>
</reference>
<evidence type="ECO:0000313" key="4">
    <source>
        <dbReference type="Proteomes" id="UP001518976"/>
    </source>
</evidence>
<dbReference type="Gene3D" id="1.10.260.40">
    <property type="entry name" value="lambda repressor-like DNA-binding domains"/>
    <property type="match status" value="1"/>
</dbReference>
<feature type="domain" description="HTH cro/C1-type" evidence="2">
    <location>
        <begin position="31"/>
        <end position="81"/>
    </location>
</feature>
<dbReference type="Pfam" id="PF01381">
    <property type="entry name" value="HTH_3"/>
    <property type="match status" value="1"/>
</dbReference>
<dbReference type="Gene3D" id="2.30.110.10">
    <property type="entry name" value="Electron Transport, Fmn-binding Protein, Chain A"/>
    <property type="match status" value="1"/>
</dbReference>
<dbReference type="EMBL" id="JAFFZN010000019">
    <property type="protein sequence ID" value="MBO8187795.1"/>
    <property type="molecule type" value="Genomic_DNA"/>
</dbReference>
<evidence type="ECO:0000313" key="3">
    <source>
        <dbReference type="EMBL" id="MBO8187795.1"/>
    </source>
</evidence>
<dbReference type="InterPro" id="IPR001387">
    <property type="entry name" value="Cro/C1-type_HTH"/>
</dbReference>
<comment type="caution">
    <text evidence="3">The sequence shown here is derived from an EMBL/GenBank/DDBJ whole genome shotgun (WGS) entry which is preliminary data.</text>
</comment>
<sequence>MHSDRPRPGAPDANSGRPGDDTIATRCAVRREQLGLSRDEVALRAGMSVAYLNHLETLSDDFDPAALMRLAAVLEMPYDELKEGPREPEPGQQAAAARPVLARLSEDECWQRLGTHGIGRIGLSAGQAPVILPVNFLVDGRTIVYRTEAGGPAAATEGDRVAFEADHMDEHHSRGWSVLITGTARHLTDRGAVALLADRPGAEPWAGGRRELWVRVHPEQVTGRTIHTR</sequence>
<keyword evidence="4" id="KW-1185">Reference proteome</keyword>
<dbReference type="RefSeq" id="WP_209266605.1">
    <property type="nucleotide sequence ID" value="NZ_JAFFZN010000019.1"/>
</dbReference>
<dbReference type="InterPro" id="IPR010982">
    <property type="entry name" value="Lambda_DNA-bd_dom_sf"/>
</dbReference>
<feature type="region of interest" description="Disordered" evidence="1">
    <location>
        <begin position="1"/>
        <end position="22"/>
    </location>
</feature>
<dbReference type="SUPFAM" id="SSF47413">
    <property type="entry name" value="lambda repressor-like DNA-binding domains"/>
    <property type="match status" value="1"/>
</dbReference>
<accession>A0ABS3WXD6</accession>
<evidence type="ECO:0000259" key="2">
    <source>
        <dbReference type="PROSITE" id="PS50943"/>
    </source>
</evidence>
<dbReference type="InterPro" id="IPR012349">
    <property type="entry name" value="Split_barrel_FMN-bd"/>
</dbReference>
<organism evidence="3 4">
    <name type="scientific">Streptomyces spirodelae</name>
    <dbReference type="NCBI Taxonomy" id="2812904"/>
    <lineage>
        <taxon>Bacteria</taxon>
        <taxon>Bacillati</taxon>
        <taxon>Actinomycetota</taxon>
        <taxon>Actinomycetes</taxon>
        <taxon>Kitasatosporales</taxon>
        <taxon>Streptomycetaceae</taxon>
        <taxon>Streptomyces</taxon>
    </lineage>
</organism>
<dbReference type="CDD" id="cd00093">
    <property type="entry name" value="HTH_XRE"/>
    <property type="match status" value="1"/>
</dbReference>
<proteinExistence type="predicted"/>
<name>A0ABS3WXD6_9ACTN</name>
<dbReference type="Proteomes" id="UP001518976">
    <property type="component" value="Unassembled WGS sequence"/>
</dbReference>
<dbReference type="InterPro" id="IPR024747">
    <property type="entry name" value="Pyridox_Oxase-rel"/>
</dbReference>
<evidence type="ECO:0000256" key="1">
    <source>
        <dbReference type="SAM" id="MobiDB-lite"/>
    </source>
</evidence>
<dbReference type="SMART" id="SM00530">
    <property type="entry name" value="HTH_XRE"/>
    <property type="match status" value="1"/>
</dbReference>
<dbReference type="PROSITE" id="PS50943">
    <property type="entry name" value="HTH_CROC1"/>
    <property type="match status" value="1"/>
</dbReference>